<dbReference type="OMA" id="ANCPQNM"/>
<dbReference type="GO" id="GO:0003700">
    <property type="term" value="F:DNA-binding transcription factor activity"/>
    <property type="evidence" value="ECO:0007669"/>
    <property type="project" value="InterPro"/>
</dbReference>
<dbReference type="SUPFAM" id="SSF57959">
    <property type="entry name" value="Leucine zipper domain"/>
    <property type="match status" value="1"/>
</dbReference>
<feature type="compositionally biased region" description="Basic and acidic residues" evidence="7">
    <location>
        <begin position="131"/>
        <end position="144"/>
    </location>
</feature>
<dbReference type="GO" id="GO:0005634">
    <property type="term" value="C:nucleus"/>
    <property type="evidence" value="ECO:0007669"/>
    <property type="project" value="UniProtKB-SubCell"/>
</dbReference>
<dbReference type="AlphaFoldDB" id="A0A0K9P2P1"/>
<feature type="compositionally biased region" description="Basic and acidic residues" evidence="7">
    <location>
        <begin position="154"/>
        <end position="166"/>
    </location>
</feature>
<evidence type="ECO:0000256" key="1">
    <source>
        <dbReference type="ARBA" id="ARBA00004123"/>
    </source>
</evidence>
<evidence type="ECO:0000256" key="3">
    <source>
        <dbReference type="ARBA" id="ARBA00023015"/>
    </source>
</evidence>
<dbReference type="Gene3D" id="1.20.5.170">
    <property type="match status" value="1"/>
</dbReference>
<evidence type="ECO:0000256" key="7">
    <source>
        <dbReference type="SAM" id="MobiDB-lite"/>
    </source>
</evidence>
<evidence type="ECO:0000313" key="11">
    <source>
        <dbReference type="Proteomes" id="UP000036987"/>
    </source>
</evidence>
<evidence type="ECO:0000256" key="5">
    <source>
        <dbReference type="ARBA" id="ARBA00023163"/>
    </source>
</evidence>
<sequence length="459" mass="51589">MDYSDSDLQKKQQQVVENQPIPYGLLVQQPPSSSLTDTFMNKESSAAYDLGDLDKALFLYLDGQEQKQTLNIFPSLPMHEEPSSSSKGGGTELASPSTSSSTKVSSDKTMELGNRNYMTTSDLPSTAGASDSKDPKSQVKRETSPIKPGASRSDQVRSPRISDSKTLRRLAQNREAARKSRLRKKAYVQQLESSRIKLTQIEQELQRARSHSQGSYYGGGGGASFSDHGVPSGIGGISSEAAMFDMEYGRWSEEHHRLMCELRAAMQEPLGDNELRIYVDNCLVHHDEMITLKSIAIKTDVFHLISGTWKSPAERCFLWMGDFRPSDIIKIVLRHIEPLTEQQLVVMCNLQQSTHEAEEVFTQSLEALHRSLADTIVSDELNSSSNMTVYMNHMALAVNKLSSLENFIRQADSLRQQTLHRLHQILTIRQAARGYLAMGEYFHRFRALSSLWLARPRQE</sequence>
<feature type="compositionally biased region" description="Polar residues" evidence="7">
    <location>
        <begin position="29"/>
        <end position="38"/>
    </location>
</feature>
<dbReference type="PROSITE" id="PS51806">
    <property type="entry name" value="DOG1"/>
    <property type="match status" value="1"/>
</dbReference>
<protein>
    <submittedName>
        <fullName evidence="10">Putative Transcription factor</fullName>
    </submittedName>
</protein>
<evidence type="ECO:0000259" key="9">
    <source>
        <dbReference type="PROSITE" id="PS51806"/>
    </source>
</evidence>
<dbReference type="PANTHER" id="PTHR45693">
    <property type="entry name" value="TRANSCRIPTION FACTOR TGA9"/>
    <property type="match status" value="1"/>
</dbReference>
<dbReference type="FunFam" id="1.20.5.170:FF:000019">
    <property type="entry name" value="BZIP family transcription factor"/>
    <property type="match status" value="1"/>
</dbReference>
<evidence type="ECO:0000259" key="8">
    <source>
        <dbReference type="PROSITE" id="PS50217"/>
    </source>
</evidence>
<dbReference type="Pfam" id="PF14144">
    <property type="entry name" value="DOG1"/>
    <property type="match status" value="1"/>
</dbReference>
<dbReference type="GO" id="GO:0043565">
    <property type="term" value="F:sequence-specific DNA binding"/>
    <property type="evidence" value="ECO:0007669"/>
    <property type="project" value="InterPro"/>
</dbReference>
<keyword evidence="11" id="KW-1185">Reference proteome</keyword>
<keyword evidence="3" id="KW-0805">Transcription regulation</keyword>
<dbReference type="PROSITE" id="PS50217">
    <property type="entry name" value="BZIP"/>
    <property type="match status" value="1"/>
</dbReference>
<feature type="domain" description="DOG1" evidence="9">
    <location>
        <begin position="241"/>
        <end position="455"/>
    </location>
</feature>
<dbReference type="OrthoDB" id="2015618at2759"/>
<dbReference type="Pfam" id="PF00170">
    <property type="entry name" value="bZIP_1"/>
    <property type="match status" value="1"/>
</dbReference>
<dbReference type="GO" id="GO:0006351">
    <property type="term" value="P:DNA-templated transcription"/>
    <property type="evidence" value="ECO:0007669"/>
    <property type="project" value="InterPro"/>
</dbReference>
<accession>A0A0K9P2P1</accession>
<dbReference type="InterPro" id="IPR046347">
    <property type="entry name" value="bZIP_sf"/>
</dbReference>
<dbReference type="PROSITE" id="PS00036">
    <property type="entry name" value="BZIP_BASIC"/>
    <property type="match status" value="1"/>
</dbReference>
<feature type="region of interest" description="Disordered" evidence="7">
    <location>
        <begin position="75"/>
        <end position="186"/>
    </location>
</feature>
<feature type="region of interest" description="Disordered" evidence="7">
    <location>
        <begin position="1"/>
        <end position="38"/>
    </location>
</feature>
<keyword evidence="5" id="KW-0804">Transcription</keyword>
<comment type="similarity">
    <text evidence="2">Belongs to the bZIP family.</text>
</comment>
<feature type="compositionally biased region" description="Low complexity" evidence="7">
    <location>
        <begin position="95"/>
        <end position="104"/>
    </location>
</feature>
<evidence type="ECO:0000256" key="4">
    <source>
        <dbReference type="ARBA" id="ARBA00023125"/>
    </source>
</evidence>
<name>A0A0K9P2P1_ZOSMR</name>
<evidence type="ECO:0000313" key="10">
    <source>
        <dbReference type="EMBL" id="KMZ63316.1"/>
    </source>
</evidence>
<keyword evidence="6" id="KW-0539">Nucleus</keyword>
<evidence type="ECO:0000256" key="2">
    <source>
        <dbReference type="ARBA" id="ARBA00007163"/>
    </source>
</evidence>
<keyword evidence="4" id="KW-0238">DNA-binding</keyword>
<dbReference type="EMBL" id="LFYR01001253">
    <property type="protein sequence ID" value="KMZ63316.1"/>
    <property type="molecule type" value="Genomic_DNA"/>
</dbReference>
<proteinExistence type="inferred from homology"/>
<dbReference type="InterPro" id="IPR004827">
    <property type="entry name" value="bZIP"/>
</dbReference>
<dbReference type="Proteomes" id="UP000036987">
    <property type="component" value="Unassembled WGS sequence"/>
</dbReference>
<feature type="domain" description="BZIP" evidence="8">
    <location>
        <begin position="163"/>
        <end position="207"/>
    </location>
</feature>
<organism evidence="10 11">
    <name type="scientific">Zostera marina</name>
    <name type="common">Eelgrass</name>
    <dbReference type="NCBI Taxonomy" id="29655"/>
    <lineage>
        <taxon>Eukaryota</taxon>
        <taxon>Viridiplantae</taxon>
        <taxon>Streptophyta</taxon>
        <taxon>Embryophyta</taxon>
        <taxon>Tracheophyta</taxon>
        <taxon>Spermatophyta</taxon>
        <taxon>Magnoliopsida</taxon>
        <taxon>Liliopsida</taxon>
        <taxon>Zosteraceae</taxon>
        <taxon>Zostera</taxon>
    </lineage>
</organism>
<dbReference type="PANTHER" id="PTHR45693:SF70">
    <property type="entry name" value="TRANSCRIPTION FACTOR HBP-1B(C38)-LIKE"/>
    <property type="match status" value="1"/>
</dbReference>
<reference evidence="11" key="1">
    <citation type="journal article" date="2016" name="Nature">
        <title>The genome of the seagrass Zostera marina reveals angiosperm adaptation to the sea.</title>
        <authorList>
            <person name="Olsen J.L."/>
            <person name="Rouze P."/>
            <person name="Verhelst B."/>
            <person name="Lin Y.-C."/>
            <person name="Bayer T."/>
            <person name="Collen J."/>
            <person name="Dattolo E."/>
            <person name="De Paoli E."/>
            <person name="Dittami S."/>
            <person name="Maumus F."/>
            <person name="Michel G."/>
            <person name="Kersting A."/>
            <person name="Lauritano C."/>
            <person name="Lohaus R."/>
            <person name="Toepel M."/>
            <person name="Tonon T."/>
            <person name="Vanneste K."/>
            <person name="Amirebrahimi M."/>
            <person name="Brakel J."/>
            <person name="Bostroem C."/>
            <person name="Chovatia M."/>
            <person name="Grimwood J."/>
            <person name="Jenkins J.W."/>
            <person name="Jueterbock A."/>
            <person name="Mraz A."/>
            <person name="Stam W.T."/>
            <person name="Tice H."/>
            <person name="Bornberg-Bauer E."/>
            <person name="Green P.J."/>
            <person name="Pearson G.A."/>
            <person name="Procaccini G."/>
            <person name="Duarte C.M."/>
            <person name="Schmutz J."/>
            <person name="Reusch T.B.H."/>
            <person name="Van de Peer Y."/>
        </authorList>
    </citation>
    <scope>NUCLEOTIDE SEQUENCE [LARGE SCALE GENOMIC DNA]</scope>
    <source>
        <strain evidence="11">cv. Finnish</strain>
    </source>
</reference>
<dbReference type="SMART" id="SM00338">
    <property type="entry name" value="BRLZ"/>
    <property type="match status" value="1"/>
</dbReference>
<gene>
    <name evidence="10" type="ORF">ZOSMA_418G00100</name>
</gene>
<comment type="subcellular location">
    <subcellularLocation>
        <location evidence="1">Nucleus</location>
    </subcellularLocation>
</comment>
<feature type="compositionally biased region" description="Polar residues" evidence="7">
    <location>
        <begin position="116"/>
        <end position="129"/>
    </location>
</feature>
<evidence type="ECO:0000256" key="6">
    <source>
        <dbReference type="ARBA" id="ARBA00023242"/>
    </source>
</evidence>
<dbReference type="InterPro" id="IPR025422">
    <property type="entry name" value="TGA_domain"/>
</dbReference>
<comment type="caution">
    <text evidence="10">The sequence shown here is derived from an EMBL/GenBank/DDBJ whole genome shotgun (WGS) entry which is preliminary data.</text>
</comment>